<feature type="region of interest" description="Disordered" evidence="1">
    <location>
        <begin position="1"/>
        <end position="57"/>
    </location>
</feature>
<comment type="caution">
    <text evidence="3">The sequence shown here is derived from an EMBL/GenBank/DDBJ whole genome shotgun (WGS) entry which is preliminary data.</text>
</comment>
<evidence type="ECO:0000313" key="3">
    <source>
        <dbReference type="EMBL" id="KAA5611344.1"/>
    </source>
</evidence>
<gene>
    <name evidence="3" type="ORF">F1189_14480</name>
</gene>
<dbReference type="RefSeq" id="WP_150041538.1">
    <property type="nucleotide sequence ID" value="NZ_OW485601.1"/>
</dbReference>
<protein>
    <submittedName>
        <fullName evidence="3">Uncharacterized protein</fullName>
    </submittedName>
</protein>
<keyword evidence="2" id="KW-1133">Transmembrane helix</keyword>
<proteinExistence type="predicted"/>
<reference evidence="3 4" key="1">
    <citation type="submission" date="2019-09" db="EMBL/GenBank/DDBJ databases">
        <title>Genome sequence of Rhodovastum atsumiense, a diverse member of the Acetobacteraceae family of non-sulfur purple photosynthetic bacteria.</title>
        <authorList>
            <person name="Meyer T."/>
            <person name="Kyndt J."/>
        </authorList>
    </citation>
    <scope>NUCLEOTIDE SEQUENCE [LARGE SCALE GENOMIC DNA]</scope>
    <source>
        <strain evidence="3 4">DSM 21279</strain>
    </source>
</reference>
<dbReference type="Proteomes" id="UP000325255">
    <property type="component" value="Unassembled WGS sequence"/>
</dbReference>
<dbReference type="AlphaFoldDB" id="A0A5M6ISP2"/>
<organism evidence="3 4">
    <name type="scientific">Rhodovastum atsumiense</name>
    <dbReference type="NCBI Taxonomy" id="504468"/>
    <lineage>
        <taxon>Bacteria</taxon>
        <taxon>Pseudomonadati</taxon>
        <taxon>Pseudomonadota</taxon>
        <taxon>Alphaproteobacteria</taxon>
        <taxon>Acetobacterales</taxon>
        <taxon>Acetobacteraceae</taxon>
        <taxon>Rhodovastum</taxon>
    </lineage>
</organism>
<keyword evidence="2" id="KW-0472">Membrane</keyword>
<accession>A0A5M6ISP2</accession>
<feature type="transmembrane region" description="Helical" evidence="2">
    <location>
        <begin position="73"/>
        <end position="90"/>
    </location>
</feature>
<keyword evidence="2" id="KW-0812">Transmembrane</keyword>
<evidence type="ECO:0000313" key="4">
    <source>
        <dbReference type="Proteomes" id="UP000325255"/>
    </source>
</evidence>
<evidence type="ECO:0000256" key="2">
    <source>
        <dbReference type="SAM" id="Phobius"/>
    </source>
</evidence>
<evidence type="ECO:0000256" key="1">
    <source>
        <dbReference type="SAM" id="MobiDB-lite"/>
    </source>
</evidence>
<dbReference type="EMBL" id="VWPK01000021">
    <property type="protein sequence ID" value="KAA5611344.1"/>
    <property type="molecule type" value="Genomic_DNA"/>
</dbReference>
<keyword evidence="4" id="KW-1185">Reference proteome</keyword>
<sequence>MSQAETGRATQPILDETGRPIGAAGGAARLLDETGQPVGGAAAASIPDQAGQVPPRREALPGVFSQVGSTLRAHPWAGLLFGVILGYALGHRRRER</sequence>
<name>A0A5M6ISP2_9PROT</name>